<dbReference type="Proteomes" id="UP000198575">
    <property type="component" value="Unassembled WGS sequence"/>
</dbReference>
<feature type="region of interest" description="Disordered" evidence="1">
    <location>
        <begin position="34"/>
        <end position="66"/>
    </location>
</feature>
<name>A0A1I4YF98_9GAMM</name>
<proteinExistence type="predicted"/>
<dbReference type="STRING" id="578942.SAMN05216289_11725"/>
<evidence type="ECO:0000313" key="3">
    <source>
        <dbReference type="Proteomes" id="UP000198575"/>
    </source>
</evidence>
<dbReference type="AlphaFoldDB" id="A0A1I4YF98"/>
<keyword evidence="3" id="KW-1185">Reference proteome</keyword>
<sequence>MLNELNKIAADLLGMQGFPTGAFSRLEAKAEVTGATVPADGSPPASGLAEPGPCAPAARPGVRIAA</sequence>
<evidence type="ECO:0000256" key="1">
    <source>
        <dbReference type="SAM" id="MobiDB-lite"/>
    </source>
</evidence>
<organism evidence="2 3">
    <name type="scientific">Dokdonella immobilis</name>
    <dbReference type="NCBI Taxonomy" id="578942"/>
    <lineage>
        <taxon>Bacteria</taxon>
        <taxon>Pseudomonadati</taxon>
        <taxon>Pseudomonadota</taxon>
        <taxon>Gammaproteobacteria</taxon>
        <taxon>Lysobacterales</taxon>
        <taxon>Rhodanobacteraceae</taxon>
        <taxon>Dokdonella</taxon>
    </lineage>
</organism>
<evidence type="ECO:0000313" key="2">
    <source>
        <dbReference type="EMBL" id="SFN36715.1"/>
    </source>
</evidence>
<dbReference type="EMBL" id="FOVF01000017">
    <property type="protein sequence ID" value="SFN36715.1"/>
    <property type="molecule type" value="Genomic_DNA"/>
</dbReference>
<protein>
    <submittedName>
        <fullName evidence="2">Uncharacterized protein</fullName>
    </submittedName>
</protein>
<accession>A0A1I4YF98</accession>
<reference evidence="2 3" key="1">
    <citation type="submission" date="2016-10" db="EMBL/GenBank/DDBJ databases">
        <authorList>
            <person name="de Groot N.N."/>
        </authorList>
    </citation>
    <scope>NUCLEOTIDE SEQUENCE [LARGE SCALE GENOMIC DNA]</scope>
    <source>
        <strain evidence="2 3">CGMCC 1.7659</strain>
    </source>
</reference>
<gene>
    <name evidence="2" type="ORF">SAMN05216289_11725</name>
</gene>